<dbReference type="Gene3D" id="1.20.1740.10">
    <property type="entry name" value="Amino acid/polyamine transporter I"/>
    <property type="match status" value="1"/>
</dbReference>
<feature type="transmembrane region" description="Helical" evidence="6">
    <location>
        <begin position="157"/>
        <end position="181"/>
    </location>
</feature>
<feature type="transmembrane region" description="Helical" evidence="6">
    <location>
        <begin position="451"/>
        <end position="470"/>
    </location>
</feature>
<dbReference type="GO" id="GO:0005886">
    <property type="term" value="C:plasma membrane"/>
    <property type="evidence" value="ECO:0007669"/>
    <property type="project" value="UniProtKB-SubCell"/>
</dbReference>
<dbReference type="GO" id="GO:0022857">
    <property type="term" value="F:transmembrane transporter activity"/>
    <property type="evidence" value="ECO:0007669"/>
    <property type="project" value="InterPro"/>
</dbReference>
<feature type="transmembrane region" description="Helical" evidence="6">
    <location>
        <begin position="21"/>
        <end position="46"/>
    </location>
</feature>
<evidence type="ECO:0000256" key="6">
    <source>
        <dbReference type="SAM" id="Phobius"/>
    </source>
</evidence>
<sequence>MSTTDGIERFGYRQELRRTVGFADLVFYGLIFMVPIAPFGIFGTAFQISHGMVALAYLVALIALMFTAWSYARMSAEFPMTGGVYNYAGRGISAPVGFLSGWMILLDYLLLPILLYIIAAIAMASIVPAVPVWIWLLVFIAVNTVINATGMKMTIGVIRLFIVGEMLVLALFLVLGVSAVLSGKAEFSFDPIFNPGEFSFGLVLGAASITVLSFLGFDGIALLAEENRGRAKQLGRAMALALMLAGLLFIAQTWVAALLVPDPEALINADPSVRPADQQLLDNAFYNSAEVAGGSFLFTTCALATALAWGIADTMVAQVASSRLIYAMARDRQLPRFLSKVSVRFAVPTNAIYLAAALSLVVGMTVFEFAGAGPGIFKLLGITATGNSVGFLTSIINFGAICSFLALHVAVIWHFVFKKRSRRLFSDLVIPLCGLGVLGSVAYFNSAPAQFTGLVWLGIGLIILIGLYVAGRKPTLTRTLDEQGDSFHAAPKRHA</sequence>
<feature type="transmembrane region" description="Helical" evidence="6">
    <location>
        <begin position="237"/>
        <end position="260"/>
    </location>
</feature>
<feature type="transmembrane region" description="Helical" evidence="6">
    <location>
        <begin position="296"/>
        <end position="320"/>
    </location>
</feature>
<dbReference type="EMBL" id="CP001778">
    <property type="protein sequence ID" value="ADD44559.1"/>
    <property type="molecule type" value="Genomic_DNA"/>
</dbReference>
<evidence type="ECO:0000256" key="1">
    <source>
        <dbReference type="ARBA" id="ARBA00004651"/>
    </source>
</evidence>
<reference evidence="7 8" key="1">
    <citation type="journal article" date="2009" name="Stand. Genomic Sci.">
        <title>Complete genome sequence of Stackebrandtia nassauensis type strain (LLR-40K-21).</title>
        <authorList>
            <person name="Munk C."/>
            <person name="Lapidus A."/>
            <person name="Copeland A."/>
            <person name="Jando M."/>
            <person name="Mayilraj S."/>
            <person name="Glavina Del Rio T."/>
            <person name="Nolan M."/>
            <person name="Chen F."/>
            <person name="Lucas S."/>
            <person name="Tice H."/>
            <person name="Cheng J.F."/>
            <person name="Han C."/>
            <person name="Detter J.C."/>
            <person name="Bruce D."/>
            <person name="Goodwin L."/>
            <person name="Chain P."/>
            <person name="Pitluck S."/>
            <person name="Goker M."/>
            <person name="Ovchinikova G."/>
            <person name="Pati A."/>
            <person name="Ivanova N."/>
            <person name="Mavromatis K."/>
            <person name="Chen A."/>
            <person name="Palaniappan K."/>
            <person name="Land M."/>
            <person name="Hauser L."/>
            <person name="Chang Y.J."/>
            <person name="Jeffries C.D."/>
            <person name="Bristow J."/>
            <person name="Eisen J.A."/>
            <person name="Markowitz V."/>
            <person name="Hugenholtz P."/>
            <person name="Kyrpides N.C."/>
            <person name="Klenk H.P."/>
        </authorList>
    </citation>
    <scope>NUCLEOTIDE SEQUENCE [LARGE SCALE GENOMIC DNA]</scope>
    <source>
        <strain evidence="8">DSM 44728 / CIP 108903 / NRRL B-16338 / NBRC 102104 / LLR-40K-21</strain>
    </source>
</reference>
<dbReference type="STRING" id="446470.Snas_4918"/>
<keyword evidence="4 6" id="KW-1133">Transmembrane helix</keyword>
<gene>
    <name evidence="7" type="ordered locus">Snas_4918</name>
</gene>
<dbReference type="PANTHER" id="PTHR42770:SF16">
    <property type="entry name" value="AMINO ACID PERMEASE"/>
    <property type="match status" value="1"/>
</dbReference>
<feature type="transmembrane region" description="Helical" evidence="6">
    <location>
        <begin position="201"/>
        <end position="225"/>
    </location>
</feature>
<feature type="transmembrane region" description="Helical" evidence="6">
    <location>
        <begin position="341"/>
        <end position="369"/>
    </location>
</feature>
<organism evidence="7 8">
    <name type="scientific">Stackebrandtia nassauensis (strain DSM 44728 / CIP 108903 / NRRL B-16338 / NBRC 102104 / LLR-40K-21)</name>
    <dbReference type="NCBI Taxonomy" id="446470"/>
    <lineage>
        <taxon>Bacteria</taxon>
        <taxon>Bacillati</taxon>
        <taxon>Actinomycetota</taxon>
        <taxon>Actinomycetes</taxon>
        <taxon>Glycomycetales</taxon>
        <taxon>Glycomycetaceae</taxon>
        <taxon>Stackebrandtia</taxon>
    </lineage>
</organism>
<dbReference type="AlphaFoldDB" id="D3Q9L3"/>
<dbReference type="eggNOG" id="COG0531">
    <property type="taxonomic scope" value="Bacteria"/>
</dbReference>
<evidence type="ECO:0000313" key="8">
    <source>
        <dbReference type="Proteomes" id="UP000000844"/>
    </source>
</evidence>
<dbReference type="InterPro" id="IPR002293">
    <property type="entry name" value="AA/rel_permease1"/>
</dbReference>
<evidence type="ECO:0000256" key="2">
    <source>
        <dbReference type="ARBA" id="ARBA00022475"/>
    </source>
</evidence>
<dbReference type="InterPro" id="IPR050367">
    <property type="entry name" value="APC_superfamily"/>
</dbReference>
<name>D3Q9L3_STANL</name>
<dbReference type="Proteomes" id="UP000000844">
    <property type="component" value="Chromosome"/>
</dbReference>
<dbReference type="Pfam" id="PF13520">
    <property type="entry name" value="AA_permease_2"/>
    <property type="match status" value="1"/>
</dbReference>
<comment type="subcellular location">
    <subcellularLocation>
        <location evidence="1">Cell membrane</location>
        <topology evidence="1">Multi-pass membrane protein</topology>
    </subcellularLocation>
</comment>
<evidence type="ECO:0000256" key="4">
    <source>
        <dbReference type="ARBA" id="ARBA00022989"/>
    </source>
</evidence>
<dbReference type="HOGENOM" id="CLU_007946_6_1_11"/>
<keyword evidence="8" id="KW-1185">Reference proteome</keyword>
<accession>D3Q9L3</accession>
<keyword evidence="5 6" id="KW-0472">Membrane</keyword>
<evidence type="ECO:0000313" key="7">
    <source>
        <dbReference type="EMBL" id="ADD44559.1"/>
    </source>
</evidence>
<dbReference type="PANTHER" id="PTHR42770">
    <property type="entry name" value="AMINO ACID TRANSPORTER-RELATED"/>
    <property type="match status" value="1"/>
</dbReference>
<proteinExistence type="predicted"/>
<dbReference type="RefSeq" id="WP_013020130.1">
    <property type="nucleotide sequence ID" value="NC_013947.1"/>
</dbReference>
<evidence type="ECO:0000256" key="3">
    <source>
        <dbReference type="ARBA" id="ARBA00022692"/>
    </source>
</evidence>
<feature type="transmembrane region" description="Helical" evidence="6">
    <location>
        <begin position="389"/>
        <end position="416"/>
    </location>
</feature>
<feature type="transmembrane region" description="Helical" evidence="6">
    <location>
        <begin position="52"/>
        <end position="72"/>
    </location>
</feature>
<dbReference type="KEGG" id="sna:Snas_4918"/>
<feature type="transmembrane region" description="Helical" evidence="6">
    <location>
        <begin position="428"/>
        <end position="445"/>
    </location>
</feature>
<evidence type="ECO:0000256" key="5">
    <source>
        <dbReference type="ARBA" id="ARBA00023136"/>
    </source>
</evidence>
<protein>
    <submittedName>
        <fullName evidence="7">Amino acid permease-associated region</fullName>
    </submittedName>
</protein>
<keyword evidence="3 6" id="KW-0812">Transmembrane</keyword>
<dbReference type="PIRSF" id="PIRSF006060">
    <property type="entry name" value="AA_transporter"/>
    <property type="match status" value="1"/>
</dbReference>
<keyword evidence="2" id="KW-1003">Cell membrane</keyword>